<gene>
    <name evidence="2" type="ORF">OKA104_LOCUS33671</name>
    <name evidence="1" type="ORF">VCS650_LOCUS41686</name>
</gene>
<evidence type="ECO:0000313" key="1">
    <source>
        <dbReference type="EMBL" id="CAF1490659.1"/>
    </source>
</evidence>
<evidence type="ECO:0000313" key="2">
    <source>
        <dbReference type="EMBL" id="CAF4065878.1"/>
    </source>
</evidence>
<name>A0A815SHC1_9BILA</name>
<proteinExistence type="predicted"/>
<dbReference type="PANTHER" id="PTHR33067">
    <property type="entry name" value="RNA-DIRECTED DNA POLYMERASE-RELATED"/>
    <property type="match status" value="1"/>
</dbReference>
<dbReference type="EMBL" id="CAJOAY010004345">
    <property type="protein sequence ID" value="CAF4065878.1"/>
    <property type="molecule type" value="Genomic_DNA"/>
</dbReference>
<dbReference type="OrthoDB" id="1734538at2759"/>
<protein>
    <submittedName>
        <fullName evidence="1">Uncharacterized protein</fullName>
    </submittedName>
</protein>
<dbReference type="InterPro" id="IPR021109">
    <property type="entry name" value="Peptidase_aspartic_dom_sf"/>
</dbReference>
<organism evidence="1 3">
    <name type="scientific">Adineta steineri</name>
    <dbReference type="NCBI Taxonomy" id="433720"/>
    <lineage>
        <taxon>Eukaryota</taxon>
        <taxon>Metazoa</taxon>
        <taxon>Spiralia</taxon>
        <taxon>Gnathifera</taxon>
        <taxon>Rotifera</taxon>
        <taxon>Eurotatoria</taxon>
        <taxon>Bdelloidea</taxon>
        <taxon>Adinetida</taxon>
        <taxon>Adinetidae</taxon>
        <taxon>Adineta</taxon>
    </lineage>
</organism>
<dbReference type="Gene3D" id="2.40.70.10">
    <property type="entry name" value="Acid Proteases"/>
    <property type="match status" value="1"/>
</dbReference>
<evidence type="ECO:0000313" key="3">
    <source>
        <dbReference type="Proteomes" id="UP000663891"/>
    </source>
</evidence>
<dbReference type="CDD" id="cd00303">
    <property type="entry name" value="retropepsin_like"/>
    <property type="match status" value="1"/>
</dbReference>
<dbReference type="AlphaFoldDB" id="A0A815SHC1"/>
<dbReference type="EMBL" id="CAJNON010001889">
    <property type="protein sequence ID" value="CAF1490659.1"/>
    <property type="molecule type" value="Genomic_DNA"/>
</dbReference>
<dbReference type="Proteomes" id="UP000663881">
    <property type="component" value="Unassembled WGS sequence"/>
</dbReference>
<reference evidence="1" key="1">
    <citation type="submission" date="2021-02" db="EMBL/GenBank/DDBJ databases">
        <authorList>
            <person name="Nowell W R."/>
        </authorList>
    </citation>
    <scope>NUCLEOTIDE SEQUENCE</scope>
</reference>
<sequence>MPANDLEVQLRNLCGKIPLLQAIKDIPILAKTIKELCLKKPGRKKKQPTKVQVIGQMVELISNQPRLIRYGNPGNPIVTTHIKHIPIPNTLVDQGATINIMTITTMEGLQLGNLKPIAITLELADRSKVKPIYVLDDVIVTLASWEFPVDFMVIQPKLMEGHPMILGRPWLATTDAYIGCRNGEMIISNGVFTQKVILHQPAQPTIHNPLWLEDPYGI</sequence>
<comment type="caution">
    <text evidence="1">The sequence shown here is derived from an EMBL/GenBank/DDBJ whole genome shotgun (WGS) entry which is preliminary data.</text>
</comment>
<accession>A0A815SHC1</accession>
<dbReference type="Proteomes" id="UP000663891">
    <property type="component" value="Unassembled WGS sequence"/>
</dbReference>